<evidence type="ECO:0008006" key="4">
    <source>
        <dbReference type="Google" id="ProtNLM"/>
    </source>
</evidence>
<dbReference type="Gene3D" id="1.10.443.10">
    <property type="entry name" value="Intergrase catalytic core"/>
    <property type="match status" value="1"/>
</dbReference>
<keyword evidence="1" id="KW-0233">DNA recombination</keyword>
<sequence>MSSLVRDGLKIVTDPTQAIHQLIDISMGTPNIGSELASEIDWFESSPSGTKRPQLKAAARNILFELWCRNKIILPMDFAFASSISSEYRIERGTELLRFISSYHAGTEDLARYGAQVEYRITQHSLAWIYGTDWHALSDISVEDVSFLWDELDRRRKSNSQSTTPPSVNILTSVLLDQNLLNFTPAEFEEVVDARAHKATQRAISTRYSIEKTKVDHSHGGPRNYGYFALLEHLEGTQFEYPQELANRWNNLFDEYIQHRVNAKGYEETAALKRRFYPFADYIANHLPQVAHDMGEITPLISAPKDFKTYPYIDQGDRAQFFRTFLDYVRSRTTSPDSLRSYLTPISEFFKWVEYRYGDSEFSHIAGPAFKNPIDVKFNIPRTKKRNGTNKVPVGAETLPHLIYWLYGVEEFGRFLQSRDSEAWKGFELRRGFNDHIIACADYGFEPEYTYMDETYRIEKIPLSLLVGQLEVSAGLNLSALRMVIAALETGLRFQAVQWLDRHSWDSENKGIRDEDSFCRLFVNTDKTKDRAWTTFVPRRVRDLLLRQEADLQRMGVMPVQFNYEDRPHSRFEKVVPLFATLRGRLINDGSYDRFWKICLYAFSGFSHRAQLNLPTLLSLVRPTGKLGQPHLNSKGFLYSQLKIEPIHTPHSVRSTYITRRSGVADHIFLGQQVGQSDAVVTAHYDYPEHNRMIDILEAAEQSLFDPKSVRPQTATIRSGPAVLKAKLANSALRKSFEADRDETIERFRMISLAKSLEDADETGIDLLRNSRSADIVFRDTHICPVGEECPGDVVTAAGEMMRCGVCKLACKSIDHLPAITAKTRAIKGRIRHNSSLFKAVKAAGDRNEEMRSIAQSIETDAYELAGWEQSEIILRDLLNDEDYNEWFLTDEPEIVRDHLKRVVRVNDQQQFLASRILDADAYPAIITDDLRIKAARLMRQVRADDDFEGLDPDADIKSLASAMKARMRAIGLSVDEAGELLKNPSQLSQKPQIKLIAED</sequence>
<evidence type="ECO:0000256" key="1">
    <source>
        <dbReference type="ARBA" id="ARBA00023172"/>
    </source>
</evidence>
<protein>
    <recommendedName>
        <fullName evidence="4">Phage integrase family protein</fullName>
    </recommendedName>
</protein>
<dbReference type="GO" id="GO:0015074">
    <property type="term" value="P:DNA integration"/>
    <property type="evidence" value="ECO:0007669"/>
    <property type="project" value="InterPro"/>
</dbReference>
<proteinExistence type="predicted"/>
<keyword evidence="3" id="KW-1185">Reference proteome</keyword>
<dbReference type="GO" id="GO:0006310">
    <property type="term" value="P:DNA recombination"/>
    <property type="evidence" value="ECO:0007669"/>
    <property type="project" value="UniProtKB-KW"/>
</dbReference>
<gene>
    <name evidence="2" type="ORF">SAMN04488523_1334</name>
</gene>
<dbReference type="AlphaFoldDB" id="A0A1I2GZI0"/>
<dbReference type="STRING" id="74348.SAMN04488523_1334"/>
<dbReference type="InterPro" id="IPR013762">
    <property type="entry name" value="Integrase-like_cat_sf"/>
</dbReference>
<name>A0A1I2GZI0_9RHOB</name>
<organism evidence="2 3">
    <name type="scientific">Sulfitobacter brevis</name>
    <dbReference type="NCBI Taxonomy" id="74348"/>
    <lineage>
        <taxon>Bacteria</taxon>
        <taxon>Pseudomonadati</taxon>
        <taxon>Pseudomonadota</taxon>
        <taxon>Alphaproteobacteria</taxon>
        <taxon>Rhodobacterales</taxon>
        <taxon>Roseobacteraceae</taxon>
        <taxon>Sulfitobacter</taxon>
    </lineage>
</organism>
<evidence type="ECO:0000313" key="2">
    <source>
        <dbReference type="EMBL" id="SFF22469.1"/>
    </source>
</evidence>
<dbReference type="InterPro" id="IPR011010">
    <property type="entry name" value="DNA_brk_join_enz"/>
</dbReference>
<evidence type="ECO:0000313" key="3">
    <source>
        <dbReference type="Proteomes" id="UP000198977"/>
    </source>
</evidence>
<dbReference type="SUPFAM" id="SSF56349">
    <property type="entry name" value="DNA breaking-rejoining enzymes"/>
    <property type="match status" value="1"/>
</dbReference>
<dbReference type="EMBL" id="FOMW01000033">
    <property type="protein sequence ID" value="SFF22469.1"/>
    <property type="molecule type" value="Genomic_DNA"/>
</dbReference>
<reference evidence="2 3" key="1">
    <citation type="submission" date="2016-10" db="EMBL/GenBank/DDBJ databases">
        <authorList>
            <person name="de Groot N.N."/>
        </authorList>
    </citation>
    <scope>NUCLEOTIDE SEQUENCE [LARGE SCALE GENOMIC DNA]</scope>
    <source>
        <strain evidence="2 3">DSM 11443</strain>
    </source>
</reference>
<dbReference type="GO" id="GO:0003677">
    <property type="term" value="F:DNA binding"/>
    <property type="evidence" value="ECO:0007669"/>
    <property type="project" value="InterPro"/>
</dbReference>
<accession>A0A1I2GZI0</accession>
<dbReference type="Proteomes" id="UP000198977">
    <property type="component" value="Unassembled WGS sequence"/>
</dbReference>